<organism evidence="2 3">
    <name type="scientific">Tagetes erecta</name>
    <name type="common">African marigold</name>
    <dbReference type="NCBI Taxonomy" id="13708"/>
    <lineage>
        <taxon>Eukaryota</taxon>
        <taxon>Viridiplantae</taxon>
        <taxon>Streptophyta</taxon>
        <taxon>Embryophyta</taxon>
        <taxon>Tracheophyta</taxon>
        <taxon>Spermatophyta</taxon>
        <taxon>Magnoliopsida</taxon>
        <taxon>eudicotyledons</taxon>
        <taxon>Gunneridae</taxon>
        <taxon>Pentapetalae</taxon>
        <taxon>asterids</taxon>
        <taxon>campanulids</taxon>
        <taxon>Asterales</taxon>
        <taxon>Asteraceae</taxon>
        <taxon>Asteroideae</taxon>
        <taxon>Heliantheae alliance</taxon>
        <taxon>Tageteae</taxon>
        <taxon>Tagetes</taxon>
    </lineage>
</organism>
<feature type="region of interest" description="Disordered" evidence="1">
    <location>
        <begin position="1"/>
        <end position="22"/>
    </location>
</feature>
<comment type="caution">
    <text evidence="2">The sequence shown here is derived from an EMBL/GenBank/DDBJ whole genome shotgun (WGS) entry which is preliminary data.</text>
</comment>
<proteinExistence type="predicted"/>
<dbReference type="AlphaFoldDB" id="A0AAD8L316"/>
<feature type="compositionally biased region" description="Basic and acidic residues" evidence="1">
    <location>
        <begin position="155"/>
        <end position="168"/>
    </location>
</feature>
<evidence type="ECO:0000313" key="2">
    <source>
        <dbReference type="EMBL" id="KAK1432113.1"/>
    </source>
</evidence>
<evidence type="ECO:0000313" key="3">
    <source>
        <dbReference type="Proteomes" id="UP001229421"/>
    </source>
</evidence>
<feature type="compositionally biased region" description="Basic and acidic residues" evidence="1">
    <location>
        <begin position="121"/>
        <end position="133"/>
    </location>
</feature>
<keyword evidence="3" id="KW-1185">Reference proteome</keyword>
<accession>A0AAD8L316</accession>
<feature type="region of interest" description="Disordered" evidence="1">
    <location>
        <begin position="117"/>
        <end position="168"/>
    </location>
</feature>
<evidence type="ECO:0000256" key="1">
    <source>
        <dbReference type="SAM" id="MobiDB-lite"/>
    </source>
</evidence>
<dbReference type="EMBL" id="JAUHHV010000002">
    <property type="protein sequence ID" value="KAK1432113.1"/>
    <property type="molecule type" value="Genomic_DNA"/>
</dbReference>
<sequence>MVQSEKIKVEFSSSESEKPPNYIPLPETVKEKLCTSECAEQIEHYRSYSFRICDKFAKEERRHNKLKEDHKISTEKILSIQESWKKSLEEIESLKHQLSEIKSYHPRNRMKQVYVAKRSQVIHEENQSKKEQSNSDSSSNDNSSDYGFNNPEFIKWQKEMQQKNLDEA</sequence>
<feature type="compositionally biased region" description="Low complexity" evidence="1">
    <location>
        <begin position="134"/>
        <end position="145"/>
    </location>
</feature>
<reference evidence="2" key="1">
    <citation type="journal article" date="2023" name="bioRxiv">
        <title>Improved chromosome-level genome assembly for marigold (Tagetes erecta).</title>
        <authorList>
            <person name="Jiang F."/>
            <person name="Yuan L."/>
            <person name="Wang S."/>
            <person name="Wang H."/>
            <person name="Xu D."/>
            <person name="Wang A."/>
            <person name="Fan W."/>
        </authorList>
    </citation>
    <scope>NUCLEOTIDE SEQUENCE</scope>
    <source>
        <strain evidence="2">WSJ</strain>
        <tissue evidence="2">Leaf</tissue>
    </source>
</reference>
<dbReference type="Proteomes" id="UP001229421">
    <property type="component" value="Unassembled WGS sequence"/>
</dbReference>
<name>A0AAD8L316_TARER</name>
<protein>
    <submittedName>
        <fullName evidence="2">Uncharacterized protein</fullName>
    </submittedName>
</protein>
<gene>
    <name evidence="2" type="ORF">QVD17_09004</name>
</gene>